<dbReference type="AlphaFoldDB" id="A0AA40F2Z3"/>
<evidence type="ECO:0000313" key="12">
    <source>
        <dbReference type="Proteomes" id="UP001172155"/>
    </source>
</evidence>
<dbReference type="Pfam" id="PF07731">
    <property type="entry name" value="Cu-oxidase_2"/>
    <property type="match status" value="1"/>
</dbReference>
<keyword evidence="2" id="KW-0479">Metal-binding</keyword>
<dbReference type="FunFam" id="2.60.40.420:FF:000021">
    <property type="entry name" value="Extracellular dihydrogeodin oxidase/laccase"/>
    <property type="match status" value="1"/>
</dbReference>
<proteinExistence type="inferred from homology"/>
<evidence type="ECO:0000256" key="6">
    <source>
        <dbReference type="ARBA" id="ARBA00023180"/>
    </source>
</evidence>
<feature type="domain" description="Plastocyanin-like" evidence="8">
    <location>
        <begin position="203"/>
        <end position="360"/>
    </location>
</feature>
<dbReference type="InterPro" id="IPR033138">
    <property type="entry name" value="Cu_oxidase_CS"/>
</dbReference>
<keyword evidence="4" id="KW-0560">Oxidoreductase</keyword>
<dbReference type="InterPro" id="IPR011707">
    <property type="entry name" value="Cu-oxidase-like_N"/>
</dbReference>
<evidence type="ECO:0000313" key="11">
    <source>
        <dbReference type="EMBL" id="KAK0750243.1"/>
    </source>
</evidence>
<sequence>MRTSLLSLAALAAGTLAAFIPSHDVQNTGLLPRDSKSQECKHSPTSRHCWGKYDVDTNYYEVIPNTGRTVEYWLSAKEIPCAPDGYNRTCMAFNGTIPGPTIVANWGDTVKVHVSNDMGPNGNGTSVHWHGVRMLNNMLNDGVPGVTQCPIAPGKSMTYEFKVSQYGSSWYHSHLSMQYADGLYGGIIFNGPATADYDEDLGTLLLQDWGHKNVWEAWHEARKGRPPTLASTLINGTNTFNCSSTPLDTQCAGKDTIGKKFEMTFQQGKKYRIRLVNVAVDAVFQFSLDGHKLKVIANDFVPIHPYTTDSVQITIGQRYDIIVEANAPPAPYWIRGGFIEKCGPNLNPSGMTGILRYAGATYPNTTAYHNTTASPLPTSTSTVVPSTHCLDEPAASLVPRLALDVGSISNTTYEALNSTTAADGAFLWTLNTSSLLLDWNRPTFSYLLAGEPLFPTPYNVVAINRTCPRSEKQWAVLVIQDQARAALAHPIHLHGHDVWVLAQSETKYDGTTRGFNTKNPVRRDVATLPPGGFLAIAFELDNPGAWLVHCHIAWHASQGLSMEVVEDAKDIVMEGKSLAAYGDTCGRWGGHAPIWMQEDSGI</sequence>
<dbReference type="Proteomes" id="UP001172155">
    <property type="component" value="Unassembled WGS sequence"/>
</dbReference>
<feature type="domain" description="Plastocyanin-like" evidence="9">
    <location>
        <begin position="453"/>
        <end position="568"/>
    </location>
</feature>
<feature type="signal peptide" evidence="7">
    <location>
        <begin position="1"/>
        <end position="17"/>
    </location>
</feature>
<dbReference type="EMBL" id="JAUKUD010000003">
    <property type="protein sequence ID" value="KAK0750243.1"/>
    <property type="molecule type" value="Genomic_DNA"/>
</dbReference>
<dbReference type="InterPro" id="IPR008972">
    <property type="entry name" value="Cupredoxin"/>
</dbReference>
<dbReference type="InterPro" id="IPR002355">
    <property type="entry name" value="Cu_oxidase_Cu_BS"/>
</dbReference>
<dbReference type="PANTHER" id="PTHR11709:SF71">
    <property type="entry name" value="OXIDOREDUCTASE TPCJ"/>
    <property type="match status" value="1"/>
</dbReference>
<keyword evidence="3" id="KW-0677">Repeat</keyword>
<gene>
    <name evidence="11" type="ORF">B0T18DRAFT_408512</name>
</gene>
<keyword evidence="5" id="KW-0186">Copper</keyword>
<evidence type="ECO:0000259" key="10">
    <source>
        <dbReference type="Pfam" id="PF07732"/>
    </source>
</evidence>
<dbReference type="Pfam" id="PF07732">
    <property type="entry name" value="Cu-oxidase_3"/>
    <property type="match status" value="1"/>
</dbReference>
<name>A0AA40F2Z3_9PEZI</name>
<reference evidence="11" key="1">
    <citation type="submission" date="2023-06" db="EMBL/GenBank/DDBJ databases">
        <title>Genome-scale phylogeny and comparative genomics of the fungal order Sordariales.</title>
        <authorList>
            <consortium name="Lawrence Berkeley National Laboratory"/>
            <person name="Hensen N."/>
            <person name="Bonometti L."/>
            <person name="Westerberg I."/>
            <person name="Brannstrom I.O."/>
            <person name="Guillou S."/>
            <person name="Cros-Aarteil S."/>
            <person name="Calhoun S."/>
            <person name="Haridas S."/>
            <person name="Kuo A."/>
            <person name="Mondo S."/>
            <person name="Pangilinan J."/>
            <person name="Riley R."/>
            <person name="LaButti K."/>
            <person name="Andreopoulos B."/>
            <person name="Lipzen A."/>
            <person name="Chen C."/>
            <person name="Yanf M."/>
            <person name="Daum C."/>
            <person name="Ng V."/>
            <person name="Clum A."/>
            <person name="Steindorff A."/>
            <person name="Ohm R."/>
            <person name="Martin F."/>
            <person name="Silar P."/>
            <person name="Natvig D."/>
            <person name="Lalanne C."/>
            <person name="Gautier V."/>
            <person name="Ament-velasquez S.L."/>
            <person name="Kruys A."/>
            <person name="Hutchinson M.I."/>
            <person name="Powell A.J."/>
            <person name="Barry K."/>
            <person name="Miller A.N."/>
            <person name="Grigoriev I.V."/>
            <person name="Debuchy R."/>
            <person name="Gladieux P."/>
            <person name="Thoren M.H."/>
            <person name="Johannesson H."/>
        </authorList>
    </citation>
    <scope>NUCLEOTIDE SEQUENCE</scope>
    <source>
        <strain evidence="11">SMH3187-1</strain>
    </source>
</reference>
<dbReference type="GO" id="GO:0005507">
    <property type="term" value="F:copper ion binding"/>
    <property type="evidence" value="ECO:0007669"/>
    <property type="project" value="InterPro"/>
</dbReference>
<dbReference type="FunFam" id="2.60.40.420:FF:000038">
    <property type="entry name" value="Extracellular dihydrogeodin oxidase/laccase"/>
    <property type="match status" value="1"/>
</dbReference>
<organism evidence="11 12">
    <name type="scientific">Schizothecium vesticola</name>
    <dbReference type="NCBI Taxonomy" id="314040"/>
    <lineage>
        <taxon>Eukaryota</taxon>
        <taxon>Fungi</taxon>
        <taxon>Dikarya</taxon>
        <taxon>Ascomycota</taxon>
        <taxon>Pezizomycotina</taxon>
        <taxon>Sordariomycetes</taxon>
        <taxon>Sordariomycetidae</taxon>
        <taxon>Sordariales</taxon>
        <taxon>Schizotheciaceae</taxon>
        <taxon>Schizothecium</taxon>
    </lineage>
</organism>
<dbReference type="CDD" id="cd13854">
    <property type="entry name" value="CuRO_1_MaLCC_like"/>
    <property type="match status" value="1"/>
</dbReference>
<dbReference type="CDD" id="cd13880">
    <property type="entry name" value="CuRO_2_MaLCC_like"/>
    <property type="match status" value="1"/>
</dbReference>
<dbReference type="InterPro" id="IPR001117">
    <property type="entry name" value="Cu-oxidase_2nd"/>
</dbReference>
<feature type="chain" id="PRO_5041237981" evidence="7">
    <location>
        <begin position="18"/>
        <end position="602"/>
    </location>
</feature>
<feature type="domain" description="Plastocyanin-like" evidence="10">
    <location>
        <begin position="78"/>
        <end position="192"/>
    </location>
</feature>
<keyword evidence="7" id="KW-0732">Signal</keyword>
<dbReference type="InterPro" id="IPR011706">
    <property type="entry name" value="Cu-oxidase_C"/>
</dbReference>
<evidence type="ECO:0000256" key="5">
    <source>
        <dbReference type="ARBA" id="ARBA00023008"/>
    </source>
</evidence>
<dbReference type="Pfam" id="PF00394">
    <property type="entry name" value="Cu-oxidase"/>
    <property type="match status" value="1"/>
</dbReference>
<keyword evidence="6" id="KW-0325">Glycoprotein</keyword>
<dbReference type="GO" id="GO:0016491">
    <property type="term" value="F:oxidoreductase activity"/>
    <property type="evidence" value="ECO:0007669"/>
    <property type="project" value="UniProtKB-KW"/>
</dbReference>
<dbReference type="PROSITE" id="PS00079">
    <property type="entry name" value="MULTICOPPER_OXIDASE1"/>
    <property type="match status" value="1"/>
</dbReference>
<protein>
    <submittedName>
        <fullName evidence="11">Lcc2, laccase</fullName>
    </submittedName>
</protein>
<keyword evidence="12" id="KW-1185">Reference proteome</keyword>
<accession>A0AA40F2Z3</accession>
<dbReference type="PANTHER" id="PTHR11709">
    <property type="entry name" value="MULTI-COPPER OXIDASE"/>
    <property type="match status" value="1"/>
</dbReference>
<evidence type="ECO:0000256" key="7">
    <source>
        <dbReference type="SAM" id="SignalP"/>
    </source>
</evidence>
<comment type="similarity">
    <text evidence="1">Belongs to the multicopper oxidase family.</text>
</comment>
<evidence type="ECO:0000256" key="1">
    <source>
        <dbReference type="ARBA" id="ARBA00010609"/>
    </source>
</evidence>
<dbReference type="InterPro" id="IPR045087">
    <property type="entry name" value="Cu-oxidase_fam"/>
</dbReference>
<evidence type="ECO:0000256" key="3">
    <source>
        <dbReference type="ARBA" id="ARBA00022737"/>
    </source>
</evidence>
<evidence type="ECO:0000259" key="8">
    <source>
        <dbReference type="Pfam" id="PF00394"/>
    </source>
</evidence>
<evidence type="ECO:0000259" key="9">
    <source>
        <dbReference type="Pfam" id="PF07731"/>
    </source>
</evidence>
<evidence type="ECO:0000256" key="2">
    <source>
        <dbReference type="ARBA" id="ARBA00022723"/>
    </source>
</evidence>
<dbReference type="PROSITE" id="PS00080">
    <property type="entry name" value="MULTICOPPER_OXIDASE2"/>
    <property type="match status" value="1"/>
</dbReference>
<dbReference type="Gene3D" id="2.60.40.420">
    <property type="entry name" value="Cupredoxins - blue copper proteins"/>
    <property type="match status" value="3"/>
</dbReference>
<dbReference type="CDD" id="cd13901">
    <property type="entry name" value="CuRO_3_MaLCC_like"/>
    <property type="match status" value="1"/>
</dbReference>
<evidence type="ECO:0000256" key="4">
    <source>
        <dbReference type="ARBA" id="ARBA00023002"/>
    </source>
</evidence>
<comment type="caution">
    <text evidence="11">The sequence shown here is derived from an EMBL/GenBank/DDBJ whole genome shotgun (WGS) entry which is preliminary data.</text>
</comment>
<dbReference type="SUPFAM" id="SSF49503">
    <property type="entry name" value="Cupredoxins"/>
    <property type="match status" value="3"/>
</dbReference>